<dbReference type="Gene3D" id="3.40.50.300">
    <property type="entry name" value="P-loop containing nucleotide triphosphate hydrolases"/>
    <property type="match status" value="1"/>
</dbReference>
<dbReference type="InterPro" id="IPR017871">
    <property type="entry name" value="ABC_transporter-like_CS"/>
</dbReference>
<dbReference type="CDD" id="cd03301">
    <property type="entry name" value="ABC_MalK_N"/>
    <property type="match status" value="1"/>
</dbReference>
<proteinExistence type="predicted"/>
<dbReference type="NCBIfam" id="NF008653">
    <property type="entry name" value="PRK11650.1"/>
    <property type="match status" value="1"/>
</dbReference>
<feature type="domain" description="ABC transporter" evidence="4">
    <location>
        <begin position="35"/>
        <end position="265"/>
    </location>
</feature>
<evidence type="ECO:0000259" key="4">
    <source>
        <dbReference type="PROSITE" id="PS50893"/>
    </source>
</evidence>
<dbReference type="AlphaFoldDB" id="A0A9D1G479"/>
<dbReference type="PROSITE" id="PS50893">
    <property type="entry name" value="ABC_TRANSPORTER_2"/>
    <property type="match status" value="1"/>
</dbReference>
<dbReference type="GO" id="GO:0008643">
    <property type="term" value="P:carbohydrate transport"/>
    <property type="evidence" value="ECO:0007669"/>
    <property type="project" value="InterPro"/>
</dbReference>
<dbReference type="InterPro" id="IPR012340">
    <property type="entry name" value="NA-bd_OB-fold"/>
</dbReference>
<dbReference type="FunFam" id="3.40.50.300:FF:000042">
    <property type="entry name" value="Maltose/maltodextrin ABC transporter, ATP-binding protein"/>
    <property type="match status" value="1"/>
</dbReference>
<gene>
    <name evidence="5" type="primary">ugpC</name>
    <name evidence="5" type="ORF">IAD42_04575</name>
</gene>
<dbReference type="Proteomes" id="UP000886876">
    <property type="component" value="Unassembled WGS sequence"/>
</dbReference>
<dbReference type="GO" id="GO:0055052">
    <property type="term" value="C:ATP-binding cassette (ABC) transporter complex, substrate-binding subunit-containing"/>
    <property type="evidence" value="ECO:0007669"/>
    <property type="project" value="TreeGrafter"/>
</dbReference>
<dbReference type="PANTHER" id="PTHR43875:SF1">
    <property type="entry name" value="OSMOPROTECTIVE COMPOUNDS UPTAKE ATP-BINDING PROTEIN GGTA"/>
    <property type="match status" value="1"/>
</dbReference>
<accession>A0A9D1G479</accession>
<dbReference type="SMART" id="SM00382">
    <property type="entry name" value="AAA"/>
    <property type="match status" value="1"/>
</dbReference>
<dbReference type="GO" id="GO:0140359">
    <property type="term" value="F:ABC-type transporter activity"/>
    <property type="evidence" value="ECO:0007669"/>
    <property type="project" value="InterPro"/>
</dbReference>
<dbReference type="Gene3D" id="2.40.50.100">
    <property type="match status" value="1"/>
</dbReference>
<evidence type="ECO:0000256" key="2">
    <source>
        <dbReference type="ARBA" id="ARBA00022741"/>
    </source>
</evidence>
<dbReference type="InterPro" id="IPR027417">
    <property type="entry name" value="P-loop_NTPase"/>
</dbReference>
<dbReference type="InterPro" id="IPR015855">
    <property type="entry name" value="ABC_transpr_MalK-like"/>
</dbReference>
<keyword evidence="2" id="KW-0547">Nucleotide-binding</keyword>
<dbReference type="InterPro" id="IPR047641">
    <property type="entry name" value="ABC_transpr_MalK/UgpC-like"/>
</dbReference>
<dbReference type="InterPro" id="IPR003593">
    <property type="entry name" value="AAA+_ATPase"/>
</dbReference>
<dbReference type="SUPFAM" id="SSF50331">
    <property type="entry name" value="MOP-like"/>
    <property type="match status" value="1"/>
</dbReference>
<dbReference type="GO" id="GO:0016887">
    <property type="term" value="F:ATP hydrolysis activity"/>
    <property type="evidence" value="ECO:0007669"/>
    <property type="project" value="InterPro"/>
</dbReference>
<keyword evidence="1" id="KW-0813">Transport</keyword>
<evidence type="ECO:0000313" key="5">
    <source>
        <dbReference type="EMBL" id="HIS97232.1"/>
    </source>
</evidence>
<dbReference type="GO" id="GO:0005524">
    <property type="term" value="F:ATP binding"/>
    <property type="evidence" value="ECO:0007669"/>
    <property type="project" value="UniProtKB-KW"/>
</dbReference>
<dbReference type="InterPro" id="IPR008995">
    <property type="entry name" value="Mo/tungstate-bd_C_term_dom"/>
</dbReference>
<organism evidence="5 6">
    <name type="scientific">Candidatus Scatomorpha pullistercoris</name>
    <dbReference type="NCBI Taxonomy" id="2840929"/>
    <lineage>
        <taxon>Bacteria</taxon>
        <taxon>Bacillati</taxon>
        <taxon>Bacillota</taxon>
        <taxon>Clostridia</taxon>
        <taxon>Eubacteriales</taxon>
        <taxon>Candidatus Scatomorpha</taxon>
    </lineage>
</organism>
<dbReference type="InterPro" id="IPR040582">
    <property type="entry name" value="OB_MalK-like"/>
</dbReference>
<dbReference type="Gene3D" id="2.40.50.140">
    <property type="entry name" value="Nucleic acid-binding proteins"/>
    <property type="match status" value="1"/>
</dbReference>
<sequence length="401" mass="44532">MSEVVLKNVMKIYPNAAGDTKKKKKAKKGETPAEEKKSNLQITEKGVVAVQQFNIDIKDKEFIVLVGPSGCGKSTTLRMIAGLEEISEGEVIIDGRVVNDVPPKDRDIAMVFQNYALYPHMTVYENMAFSLKLKKVDKKTIDEKVREAAEILDITQYLDRKPKALSGGQRQRVAIGRAIVREPKVFLMDEPLSNLDAKLRNQMRAEIIKLRQRINTTFIYVTHDQTEAMTLGDRIVIMRDGFIQQIGTPQEVFNHPSNLFVAGFIGTPQMNFFDAELKKTGDKYSVVLYGTEFAISEEKQASLKAHGAAAGPVVLGVRPEHIMLSDNAAGSVKATVDVSEMMGSSIHLHVNANGKDVVLVIATVDLPEDHKFGYRYGEEVSFTFSENVVHVFDKESGKALT</sequence>
<dbReference type="Pfam" id="PF17912">
    <property type="entry name" value="OB_MalK"/>
    <property type="match status" value="1"/>
</dbReference>
<dbReference type="SUPFAM" id="SSF52540">
    <property type="entry name" value="P-loop containing nucleoside triphosphate hydrolases"/>
    <property type="match status" value="1"/>
</dbReference>
<comment type="caution">
    <text evidence="5">The sequence shown here is derived from an EMBL/GenBank/DDBJ whole genome shotgun (WGS) entry which is preliminary data.</text>
</comment>
<dbReference type="InterPro" id="IPR003439">
    <property type="entry name" value="ABC_transporter-like_ATP-bd"/>
</dbReference>
<protein>
    <submittedName>
        <fullName evidence="5">Sn-glycerol-3-phosphate ABC transporter ATP-binding protein UgpC</fullName>
    </submittedName>
</protein>
<reference evidence="5" key="2">
    <citation type="journal article" date="2021" name="PeerJ">
        <title>Extensive microbial diversity within the chicken gut microbiome revealed by metagenomics and culture.</title>
        <authorList>
            <person name="Gilroy R."/>
            <person name="Ravi A."/>
            <person name="Getino M."/>
            <person name="Pursley I."/>
            <person name="Horton D.L."/>
            <person name="Alikhan N.F."/>
            <person name="Baker D."/>
            <person name="Gharbi K."/>
            <person name="Hall N."/>
            <person name="Watson M."/>
            <person name="Adriaenssens E.M."/>
            <person name="Foster-Nyarko E."/>
            <person name="Jarju S."/>
            <person name="Secka A."/>
            <person name="Antonio M."/>
            <person name="Oren A."/>
            <person name="Chaudhuri R.R."/>
            <person name="La Ragione R."/>
            <person name="Hildebrand F."/>
            <person name="Pallen M.J."/>
        </authorList>
    </citation>
    <scope>NUCLEOTIDE SEQUENCE</scope>
    <source>
        <strain evidence="5">ChiHecec3B27-6122</strain>
    </source>
</reference>
<dbReference type="PANTHER" id="PTHR43875">
    <property type="entry name" value="MALTODEXTRIN IMPORT ATP-BINDING PROTEIN MSMX"/>
    <property type="match status" value="1"/>
</dbReference>
<dbReference type="EMBL" id="DVJS01000111">
    <property type="protein sequence ID" value="HIS97232.1"/>
    <property type="molecule type" value="Genomic_DNA"/>
</dbReference>
<keyword evidence="3 5" id="KW-0067">ATP-binding</keyword>
<dbReference type="PROSITE" id="PS00211">
    <property type="entry name" value="ABC_TRANSPORTER_1"/>
    <property type="match status" value="1"/>
</dbReference>
<dbReference type="Pfam" id="PF00005">
    <property type="entry name" value="ABC_tran"/>
    <property type="match status" value="1"/>
</dbReference>
<evidence type="ECO:0000256" key="1">
    <source>
        <dbReference type="ARBA" id="ARBA00022448"/>
    </source>
</evidence>
<evidence type="ECO:0000256" key="3">
    <source>
        <dbReference type="ARBA" id="ARBA00022840"/>
    </source>
</evidence>
<name>A0A9D1G479_9FIRM</name>
<reference evidence="5" key="1">
    <citation type="submission" date="2020-10" db="EMBL/GenBank/DDBJ databases">
        <authorList>
            <person name="Gilroy R."/>
        </authorList>
    </citation>
    <scope>NUCLEOTIDE SEQUENCE</scope>
    <source>
        <strain evidence="5">ChiHecec3B27-6122</strain>
    </source>
</reference>
<evidence type="ECO:0000313" key="6">
    <source>
        <dbReference type="Proteomes" id="UP000886876"/>
    </source>
</evidence>